<proteinExistence type="predicted"/>
<comment type="caution">
    <text evidence="1">The sequence shown here is derived from an EMBL/GenBank/DDBJ whole genome shotgun (WGS) entry which is preliminary data.</text>
</comment>
<reference evidence="1" key="1">
    <citation type="submission" date="2018-11" db="EMBL/GenBank/DDBJ databases">
        <authorList>
            <consortium name="Pathogen Informatics"/>
        </authorList>
    </citation>
    <scope>NUCLEOTIDE SEQUENCE</scope>
</reference>
<dbReference type="EMBL" id="CAAALY010004266">
    <property type="protein sequence ID" value="VEL08559.1"/>
    <property type="molecule type" value="Genomic_DNA"/>
</dbReference>
<organism evidence="1 2">
    <name type="scientific">Protopolystoma xenopodis</name>
    <dbReference type="NCBI Taxonomy" id="117903"/>
    <lineage>
        <taxon>Eukaryota</taxon>
        <taxon>Metazoa</taxon>
        <taxon>Spiralia</taxon>
        <taxon>Lophotrochozoa</taxon>
        <taxon>Platyhelminthes</taxon>
        <taxon>Monogenea</taxon>
        <taxon>Polyopisthocotylea</taxon>
        <taxon>Polystomatidea</taxon>
        <taxon>Polystomatidae</taxon>
        <taxon>Protopolystoma</taxon>
    </lineage>
</organism>
<sequence>MHEHRSSLGSDASVNLKDDRNVLFVIQGKKGSSAFLHQRLCLKLGTGPRRMRHIEGGDEGEDNRVMGLKPRERKIPRHLHVHGGEYSLL</sequence>
<dbReference type="Proteomes" id="UP000784294">
    <property type="component" value="Unassembled WGS sequence"/>
</dbReference>
<evidence type="ECO:0000313" key="1">
    <source>
        <dbReference type="EMBL" id="VEL08559.1"/>
    </source>
</evidence>
<dbReference type="AlphaFoldDB" id="A0A3S5A6V5"/>
<evidence type="ECO:0000313" key="2">
    <source>
        <dbReference type="Proteomes" id="UP000784294"/>
    </source>
</evidence>
<accession>A0A3S5A6V5</accession>
<name>A0A3S5A6V5_9PLAT</name>
<protein>
    <submittedName>
        <fullName evidence="1">Uncharacterized protein</fullName>
    </submittedName>
</protein>
<gene>
    <name evidence="1" type="ORF">PXEA_LOCUS1999</name>
</gene>
<keyword evidence="2" id="KW-1185">Reference proteome</keyword>